<feature type="domain" description="CobW C-terminal" evidence="6">
    <location>
        <begin position="234"/>
        <end position="322"/>
    </location>
</feature>
<sequence>MLPLPGQFEKRLPVTMITGFLGSGKTTLLNHLLGHLGGRRVAVFVNEFGAIDIDSQILVAVDEDIVSLKNGCVCCQVKEDFLRALRRVLAYDHMQKAAGKQGLEAILLETSGVADPYPIMLTFRVSELWSLTRLDAVLTVVDAETFTAEHFQSQTALRQIQYGDIILLNKADLVGDKQLSHLEAEIKRLKPQARVLPMTYGQVPLSSVLDVALFSGDREASAAPATLHIQDDGFVAVPFESDRPFVLKKFQQFLDYQLPADVFRAKGVLWFTESPHRHLFQLSGKRSQFQDESWFQPPKNQLVCIGRNLDSEQLQQQLQQCLALTH</sequence>
<evidence type="ECO:0000256" key="3">
    <source>
        <dbReference type="ARBA" id="ARBA00023186"/>
    </source>
</evidence>
<dbReference type="OrthoDB" id="9808822at2"/>
<dbReference type="Gene3D" id="3.30.1220.10">
    <property type="entry name" value="CobW-like, C-terminal domain"/>
    <property type="match status" value="1"/>
</dbReference>
<organism evidence="7 8">
    <name type="scientific">Acaryochloris thomasi RCC1774</name>
    <dbReference type="NCBI Taxonomy" id="1764569"/>
    <lineage>
        <taxon>Bacteria</taxon>
        <taxon>Bacillati</taxon>
        <taxon>Cyanobacteriota</taxon>
        <taxon>Cyanophyceae</taxon>
        <taxon>Acaryochloridales</taxon>
        <taxon>Acaryochloridaceae</taxon>
        <taxon>Acaryochloris</taxon>
        <taxon>Acaryochloris thomasi</taxon>
    </lineage>
</organism>
<dbReference type="EMBL" id="PQWO01000017">
    <property type="protein sequence ID" value="PZD71430.1"/>
    <property type="molecule type" value="Genomic_DNA"/>
</dbReference>
<dbReference type="InterPro" id="IPR011629">
    <property type="entry name" value="CobW-like_C"/>
</dbReference>
<dbReference type="InterPro" id="IPR003495">
    <property type="entry name" value="CobW/HypB/UreG_nucleotide-bd"/>
</dbReference>
<accession>A0A2W1JBH0</accession>
<evidence type="ECO:0000313" key="7">
    <source>
        <dbReference type="EMBL" id="PZD71430.1"/>
    </source>
</evidence>
<reference evidence="7 8" key="1">
    <citation type="journal article" date="2018" name="Sci. Rep.">
        <title>A novel species of the marine cyanobacterium Acaryochloris with a unique pigment content and lifestyle.</title>
        <authorList>
            <person name="Partensky F."/>
            <person name="Six C."/>
            <person name="Ratin M."/>
            <person name="Garczarek L."/>
            <person name="Vaulot D."/>
            <person name="Probert I."/>
            <person name="Calteau A."/>
            <person name="Gourvil P."/>
            <person name="Marie D."/>
            <person name="Grebert T."/>
            <person name="Bouchier C."/>
            <person name="Le Panse S."/>
            <person name="Gachenot M."/>
            <person name="Rodriguez F."/>
            <person name="Garrido J.L."/>
        </authorList>
    </citation>
    <scope>NUCLEOTIDE SEQUENCE [LARGE SCALE GENOMIC DNA]</scope>
    <source>
        <strain evidence="7 8">RCC1774</strain>
    </source>
</reference>
<dbReference type="AlphaFoldDB" id="A0A2W1JBH0"/>
<dbReference type="Pfam" id="PF02492">
    <property type="entry name" value="cobW"/>
    <property type="match status" value="1"/>
</dbReference>
<evidence type="ECO:0000256" key="2">
    <source>
        <dbReference type="ARBA" id="ARBA00022801"/>
    </source>
</evidence>
<dbReference type="RefSeq" id="WP_110988032.1">
    <property type="nucleotide sequence ID" value="NZ_CAWNWM010000017.1"/>
</dbReference>
<dbReference type="SMART" id="SM00833">
    <property type="entry name" value="CobW_C"/>
    <property type="match status" value="1"/>
</dbReference>
<dbReference type="SUPFAM" id="SSF90002">
    <property type="entry name" value="Hypothetical protein YjiA, C-terminal domain"/>
    <property type="match status" value="1"/>
</dbReference>
<dbReference type="Proteomes" id="UP000248857">
    <property type="component" value="Unassembled WGS sequence"/>
</dbReference>
<comment type="similarity">
    <text evidence="4">Belongs to the SIMIBI class G3E GTPase family. ZNG1 subfamily.</text>
</comment>
<evidence type="ECO:0000259" key="6">
    <source>
        <dbReference type="SMART" id="SM00833"/>
    </source>
</evidence>
<dbReference type="CDD" id="cd03112">
    <property type="entry name" value="CobW-like"/>
    <property type="match status" value="1"/>
</dbReference>
<name>A0A2W1JBH0_9CYAN</name>
<keyword evidence="1" id="KW-0547">Nucleotide-binding</keyword>
<dbReference type="Gene3D" id="3.40.50.300">
    <property type="entry name" value="P-loop containing nucleotide triphosphate hydrolases"/>
    <property type="match status" value="1"/>
</dbReference>
<dbReference type="InterPro" id="IPR027417">
    <property type="entry name" value="P-loop_NTPase"/>
</dbReference>
<dbReference type="InterPro" id="IPR036627">
    <property type="entry name" value="CobW-likC_sf"/>
</dbReference>
<evidence type="ECO:0000313" key="8">
    <source>
        <dbReference type="Proteomes" id="UP000248857"/>
    </source>
</evidence>
<protein>
    <submittedName>
        <fullName evidence="7">Metal chaperone YciC</fullName>
    </submittedName>
</protein>
<dbReference type="InterPro" id="IPR051316">
    <property type="entry name" value="Zinc-reg_GTPase_activator"/>
</dbReference>
<evidence type="ECO:0000256" key="5">
    <source>
        <dbReference type="ARBA" id="ARBA00049117"/>
    </source>
</evidence>
<proteinExistence type="inferred from homology"/>
<keyword evidence="3" id="KW-0143">Chaperone</keyword>
<comment type="catalytic activity">
    <reaction evidence="5">
        <text>GTP + H2O = GDP + phosphate + H(+)</text>
        <dbReference type="Rhea" id="RHEA:19669"/>
        <dbReference type="ChEBI" id="CHEBI:15377"/>
        <dbReference type="ChEBI" id="CHEBI:15378"/>
        <dbReference type="ChEBI" id="CHEBI:37565"/>
        <dbReference type="ChEBI" id="CHEBI:43474"/>
        <dbReference type="ChEBI" id="CHEBI:58189"/>
    </reaction>
    <physiologicalReaction direction="left-to-right" evidence="5">
        <dbReference type="Rhea" id="RHEA:19670"/>
    </physiologicalReaction>
</comment>
<evidence type="ECO:0000256" key="4">
    <source>
        <dbReference type="ARBA" id="ARBA00034320"/>
    </source>
</evidence>
<dbReference type="Pfam" id="PF07683">
    <property type="entry name" value="CobW_C"/>
    <property type="match status" value="1"/>
</dbReference>
<gene>
    <name evidence="7" type="primary">yciC_1</name>
    <name evidence="7" type="ORF">C1752_06339</name>
</gene>
<keyword evidence="2" id="KW-0378">Hydrolase</keyword>
<dbReference type="GO" id="GO:0000166">
    <property type="term" value="F:nucleotide binding"/>
    <property type="evidence" value="ECO:0007669"/>
    <property type="project" value="UniProtKB-KW"/>
</dbReference>
<keyword evidence="8" id="KW-1185">Reference proteome</keyword>
<comment type="caution">
    <text evidence="7">The sequence shown here is derived from an EMBL/GenBank/DDBJ whole genome shotgun (WGS) entry which is preliminary data.</text>
</comment>
<dbReference type="GO" id="GO:0016787">
    <property type="term" value="F:hydrolase activity"/>
    <property type="evidence" value="ECO:0007669"/>
    <property type="project" value="UniProtKB-KW"/>
</dbReference>
<dbReference type="PANTHER" id="PTHR13748">
    <property type="entry name" value="COBW-RELATED"/>
    <property type="match status" value="1"/>
</dbReference>
<evidence type="ECO:0000256" key="1">
    <source>
        <dbReference type="ARBA" id="ARBA00022741"/>
    </source>
</evidence>
<dbReference type="SUPFAM" id="SSF52540">
    <property type="entry name" value="P-loop containing nucleoside triphosphate hydrolases"/>
    <property type="match status" value="1"/>
</dbReference>
<dbReference type="PANTHER" id="PTHR13748:SF59">
    <property type="entry name" value="COBW C-TERMINAL DOMAIN-CONTAINING PROTEIN"/>
    <property type="match status" value="1"/>
</dbReference>